<name>A0A318T461_9HYPH</name>
<sequence length="30" mass="3477">MSQREIAEMFGVADGTVGDIHRRTNWAWLE</sequence>
<keyword evidence="2" id="KW-1185">Reference proteome</keyword>
<gene>
    <name evidence="1" type="ORF">C7477_103100</name>
</gene>
<dbReference type="AlphaFoldDB" id="A0A318T461"/>
<evidence type="ECO:0000313" key="2">
    <source>
        <dbReference type="Proteomes" id="UP000247454"/>
    </source>
</evidence>
<accession>A0A318T461</accession>
<evidence type="ECO:0000313" key="1">
    <source>
        <dbReference type="EMBL" id="PYE89592.1"/>
    </source>
</evidence>
<reference evidence="1 2" key="1">
    <citation type="submission" date="2018-06" db="EMBL/GenBank/DDBJ databases">
        <title>Genomic Encyclopedia of Type Strains, Phase III (KMG-III): the genomes of soil and plant-associated and newly described type strains.</title>
        <authorList>
            <person name="Whitman W."/>
        </authorList>
    </citation>
    <scope>NUCLEOTIDE SEQUENCE [LARGE SCALE GENOMIC DNA]</scope>
    <source>
        <strain evidence="1 2">ORS 1419</strain>
    </source>
</reference>
<protein>
    <submittedName>
        <fullName evidence="1">Uncharacterized protein</fullName>
    </submittedName>
</protein>
<organism evidence="1 2">
    <name type="scientific">Phyllobacterium leguminum</name>
    <dbReference type="NCBI Taxonomy" id="314237"/>
    <lineage>
        <taxon>Bacteria</taxon>
        <taxon>Pseudomonadati</taxon>
        <taxon>Pseudomonadota</taxon>
        <taxon>Alphaproteobacteria</taxon>
        <taxon>Hyphomicrobiales</taxon>
        <taxon>Phyllobacteriaceae</taxon>
        <taxon>Phyllobacterium</taxon>
    </lineage>
</organism>
<comment type="caution">
    <text evidence="1">The sequence shown here is derived from an EMBL/GenBank/DDBJ whole genome shotgun (WGS) entry which is preliminary data.</text>
</comment>
<proteinExistence type="predicted"/>
<dbReference type="EMBL" id="QJTF01000003">
    <property type="protein sequence ID" value="PYE89592.1"/>
    <property type="molecule type" value="Genomic_DNA"/>
</dbReference>
<dbReference type="Proteomes" id="UP000247454">
    <property type="component" value="Unassembled WGS sequence"/>
</dbReference>